<evidence type="ECO:0000313" key="2">
    <source>
        <dbReference type="EMBL" id="RWS01850.1"/>
    </source>
</evidence>
<dbReference type="InterPro" id="IPR036690">
    <property type="entry name" value="Fdx_antiC-bd_sf"/>
</dbReference>
<comment type="caution">
    <text evidence="2">The sequence shown here is derived from an EMBL/GenBank/DDBJ whole genome shotgun (WGS) entry which is preliminary data.</text>
</comment>
<evidence type="ECO:0000259" key="1">
    <source>
        <dbReference type="PROSITE" id="PS51447"/>
    </source>
</evidence>
<dbReference type="GO" id="GO:0070475">
    <property type="term" value="P:rRNA base methylation"/>
    <property type="evidence" value="ECO:0007669"/>
    <property type="project" value="InterPro"/>
</dbReference>
<dbReference type="EMBL" id="NCKU01008515">
    <property type="protein sequence ID" value="RWS01850.1"/>
    <property type="molecule type" value="Genomic_DNA"/>
</dbReference>
<reference evidence="2 4" key="1">
    <citation type="journal article" date="2018" name="Gigascience">
        <title>Genomes of trombidid mites reveal novel predicted allergens and laterally-transferred genes associated with secondary metabolism.</title>
        <authorList>
            <person name="Dong X."/>
            <person name="Chaisiri K."/>
            <person name="Xia D."/>
            <person name="Armstrong S.D."/>
            <person name="Fang Y."/>
            <person name="Donnelly M.J."/>
            <person name="Kadowaki T."/>
            <person name="McGarry J.W."/>
            <person name="Darby A.C."/>
            <person name="Makepeace B.L."/>
        </authorList>
    </citation>
    <scope>NUCLEOTIDE SEQUENCE [LARGE SCALE GENOMIC DNA]</scope>
    <source>
        <strain evidence="2">UoL-WK</strain>
    </source>
</reference>
<dbReference type="EMBL" id="NCKU01003412">
    <property type="protein sequence ID" value="RWS07563.1"/>
    <property type="molecule type" value="Genomic_DNA"/>
</dbReference>
<dbReference type="Gene3D" id="3.30.70.380">
    <property type="entry name" value="Ferrodoxin-fold anticodon-binding domain"/>
    <property type="match status" value="1"/>
</dbReference>
<dbReference type="GO" id="GO:0070042">
    <property type="term" value="F:rRNA (uridine-N3-)-methyltransferase activity"/>
    <property type="evidence" value="ECO:0007669"/>
    <property type="project" value="InterPro"/>
</dbReference>
<dbReference type="AlphaFoldDB" id="A0A3S3P664"/>
<protein>
    <recommendedName>
        <fullName evidence="1">FDX-ACB domain-containing protein</fullName>
    </recommendedName>
</protein>
<dbReference type="InterPro" id="IPR019446">
    <property type="entry name" value="BMT5-like"/>
</dbReference>
<dbReference type="SUPFAM" id="SSF54991">
    <property type="entry name" value="Anticodon-binding domain of PheRS"/>
    <property type="match status" value="1"/>
</dbReference>
<evidence type="ECO:0000313" key="3">
    <source>
        <dbReference type="EMBL" id="RWS07563.1"/>
    </source>
</evidence>
<proteinExistence type="predicted"/>
<dbReference type="PROSITE" id="PS51447">
    <property type="entry name" value="FDX_ACB"/>
    <property type="match status" value="1"/>
</dbReference>
<accession>A0A3S3P664</accession>
<dbReference type="Pfam" id="PF10354">
    <property type="entry name" value="BMT5-like"/>
    <property type="match status" value="1"/>
</dbReference>
<name>A0A3S3P664_9ACAR</name>
<feature type="domain" description="FDX-ACB" evidence="1">
    <location>
        <begin position="237"/>
        <end position="330"/>
    </location>
</feature>
<dbReference type="SMART" id="SM00896">
    <property type="entry name" value="FDX-ACB"/>
    <property type="match status" value="1"/>
</dbReference>
<keyword evidence="4" id="KW-1185">Reference proteome</keyword>
<dbReference type="InterPro" id="IPR005121">
    <property type="entry name" value="Fdx_antiC-bd"/>
</dbReference>
<evidence type="ECO:0000313" key="4">
    <source>
        <dbReference type="Proteomes" id="UP000285301"/>
    </source>
</evidence>
<dbReference type="Proteomes" id="UP000285301">
    <property type="component" value="Unassembled WGS sequence"/>
</dbReference>
<organism evidence="2 4">
    <name type="scientific">Dinothrombium tinctorium</name>
    <dbReference type="NCBI Taxonomy" id="1965070"/>
    <lineage>
        <taxon>Eukaryota</taxon>
        <taxon>Metazoa</taxon>
        <taxon>Ecdysozoa</taxon>
        <taxon>Arthropoda</taxon>
        <taxon>Chelicerata</taxon>
        <taxon>Arachnida</taxon>
        <taxon>Acari</taxon>
        <taxon>Acariformes</taxon>
        <taxon>Trombidiformes</taxon>
        <taxon>Prostigmata</taxon>
        <taxon>Anystina</taxon>
        <taxon>Parasitengona</taxon>
        <taxon>Trombidioidea</taxon>
        <taxon>Trombidiidae</taxon>
        <taxon>Dinothrombium</taxon>
    </lineage>
</organism>
<reference evidence="2" key="2">
    <citation type="submission" date="2018-11" db="EMBL/GenBank/DDBJ databases">
        <title>Trombidioid mite genomics.</title>
        <authorList>
            <person name="Dong X."/>
        </authorList>
    </citation>
    <scope>NUCLEOTIDE SEQUENCE</scope>
    <source>
        <strain evidence="2">UoL-WK</strain>
    </source>
</reference>
<dbReference type="OrthoDB" id="6494717at2759"/>
<dbReference type="STRING" id="1965070.A0A3S3P664"/>
<gene>
    <name evidence="3" type="ORF">B4U79_19045</name>
    <name evidence="2" type="ORF">B4U79_19151</name>
</gene>
<sequence length="330" mass="38676">MKIDANRKLLREFFESVSFLCLDERTNVCVTLCAGQGGIPTDTKQRKFSDSWQVVNLATYGNFILHSVEPFKFLTKYSPSGFRGDSLKKFNIEGALTYIFIKRRLHIHSCLSLNSVFNNFLERVKSISTNIESVKEDEIDFSQNLYPNEYYLIIEQSNIDLLFKIINILVKKKSCIEIKNNLVVINDLVIGKFNNSNLHISISKLFKMKYNFSDYRFLKSIYARIDEREALITTDSYFSPVYQHDISFWILDEEKWSEKFLIDITFTLLGSVLKSIKLIDIFSDFRRTSHCYRIVHQSIDCSLSKYESNNLQLLLRNKISSRFKEIITLR</sequence>